<comment type="subunit">
    <text evidence="7">Heterodimers with GPN1 or GPN3. Binds to RNA polymerase II (RNAPII).</text>
</comment>
<evidence type="ECO:0000256" key="1">
    <source>
        <dbReference type="ARBA" id="ARBA00003181"/>
    </source>
</evidence>
<dbReference type="EMBL" id="GEDC01001807">
    <property type="protein sequence ID" value="JAS35491.1"/>
    <property type="molecule type" value="Transcribed_RNA"/>
</dbReference>
<dbReference type="SUPFAM" id="SSF52540">
    <property type="entry name" value="P-loop containing nucleoside triphosphate hydrolases"/>
    <property type="match status" value="1"/>
</dbReference>
<evidence type="ECO:0000256" key="7">
    <source>
        <dbReference type="ARBA" id="ARBA00046611"/>
    </source>
</evidence>
<comment type="similarity">
    <text evidence="2 8">Belongs to the GPN-loop GTPase family.</text>
</comment>
<gene>
    <name evidence="9" type="ORF">g.36045</name>
    <name evidence="10" type="ORF">g.36048</name>
</gene>
<dbReference type="Pfam" id="PF03029">
    <property type="entry name" value="ATP_bind_1"/>
    <property type="match status" value="1"/>
</dbReference>
<organism evidence="10">
    <name type="scientific">Clastoptera arizonana</name>
    <name type="common">Arizona spittle bug</name>
    <dbReference type="NCBI Taxonomy" id="38151"/>
    <lineage>
        <taxon>Eukaryota</taxon>
        <taxon>Metazoa</taxon>
        <taxon>Ecdysozoa</taxon>
        <taxon>Arthropoda</taxon>
        <taxon>Hexapoda</taxon>
        <taxon>Insecta</taxon>
        <taxon>Pterygota</taxon>
        <taxon>Neoptera</taxon>
        <taxon>Paraneoptera</taxon>
        <taxon>Hemiptera</taxon>
        <taxon>Auchenorrhyncha</taxon>
        <taxon>Cercopoidea</taxon>
        <taxon>Clastopteridae</taxon>
        <taxon>Clastoptera</taxon>
    </lineage>
</organism>
<evidence type="ECO:0000256" key="6">
    <source>
        <dbReference type="ARBA" id="ARBA00023134"/>
    </source>
</evidence>
<dbReference type="PANTHER" id="PTHR21231:SF3">
    <property type="entry name" value="GPN-LOOP GTPASE 2"/>
    <property type="match status" value="1"/>
</dbReference>
<keyword evidence="5 8" id="KW-0378">Hydrolase</keyword>
<evidence type="ECO:0000256" key="3">
    <source>
        <dbReference type="ARBA" id="ARBA00014588"/>
    </source>
</evidence>
<reference evidence="10" key="1">
    <citation type="submission" date="2015-12" db="EMBL/GenBank/DDBJ databases">
        <title>De novo transcriptome assembly of four potential Pierce s Disease insect vectors from Arizona vineyards.</title>
        <authorList>
            <person name="Tassone E.E."/>
        </authorList>
    </citation>
    <scope>NUCLEOTIDE SEQUENCE</scope>
</reference>
<protein>
    <recommendedName>
        <fullName evidence="3 8">GPN-loop GTPase 2</fullName>
    </recommendedName>
</protein>
<dbReference type="AlphaFoldDB" id="A0A1B6EC39"/>
<comment type="function">
    <text evidence="1 8">Small GTPase required for proper localization of RNA polymerase II and III (RNAPII and RNAPIII). May act at an RNAP assembly step prior to nuclear import.</text>
</comment>
<dbReference type="InterPro" id="IPR004130">
    <property type="entry name" value="Gpn"/>
</dbReference>
<dbReference type="PANTHER" id="PTHR21231">
    <property type="entry name" value="XPA-BINDING PROTEIN 1-RELATED"/>
    <property type="match status" value="1"/>
</dbReference>
<dbReference type="GO" id="GO:0005525">
    <property type="term" value="F:GTP binding"/>
    <property type="evidence" value="ECO:0007669"/>
    <property type="project" value="UniProtKB-KW"/>
</dbReference>
<evidence type="ECO:0000256" key="4">
    <source>
        <dbReference type="ARBA" id="ARBA00022741"/>
    </source>
</evidence>
<dbReference type="Gene3D" id="3.40.50.300">
    <property type="entry name" value="P-loop containing nucleotide triphosphate hydrolases"/>
    <property type="match status" value="1"/>
</dbReference>
<evidence type="ECO:0000313" key="9">
    <source>
        <dbReference type="EMBL" id="JAS15422.1"/>
    </source>
</evidence>
<evidence type="ECO:0000256" key="2">
    <source>
        <dbReference type="ARBA" id="ARBA00005290"/>
    </source>
</evidence>
<sequence>MAKFGQLVIGPPGSGKTTYCDSMSKLLSEIGRKVAVVNIDPANDSVSYKAAIDISSLITVEDTMEHVKLGPNGGLIYCMEYFEKNIDWLFKELDKYSDYYFIFDCPGQVELYTHHNSMRNIILRLQNVGFRFCAVHLVDSHYCSDPGKFISTLLLSLTAMLHMELPHINVLSKVDQIDKHGSKLRFGLDYYSEVLDLTYLLDSLQQDSFTAKYKKLNAALVSLVEDYGLVSFLTLSSKHKHTLIKLKSAIDKANGYVYSASEEQSVQALLACAVGAEFESDRLSKDRETFMDDGD</sequence>
<dbReference type="InterPro" id="IPR030231">
    <property type="entry name" value="Gpn2"/>
</dbReference>
<dbReference type="EMBL" id="GEDC01021876">
    <property type="protein sequence ID" value="JAS15422.1"/>
    <property type="molecule type" value="Transcribed_RNA"/>
</dbReference>
<evidence type="ECO:0000313" key="10">
    <source>
        <dbReference type="EMBL" id="JAS35491.1"/>
    </source>
</evidence>
<name>A0A1B6EC39_9HEMI</name>
<evidence type="ECO:0000256" key="5">
    <source>
        <dbReference type="ARBA" id="ARBA00022801"/>
    </source>
</evidence>
<dbReference type="FunFam" id="3.40.50.300:FF:000338">
    <property type="entry name" value="GPN-loop GTPase 2"/>
    <property type="match status" value="1"/>
</dbReference>
<dbReference type="InterPro" id="IPR027417">
    <property type="entry name" value="P-loop_NTPase"/>
</dbReference>
<proteinExistence type="inferred from homology"/>
<keyword evidence="6 8" id="KW-0342">GTP-binding</keyword>
<keyword evidence="4 8" id="KW-0547">Nucleotide-binding</keyword>
<evidence type="ECO:0000256" key="8">
    <source>
        <dbReference type="RuleBase" id="RU365059"/>
    </source>
</evidence>
<accession>A0A1B6EC39</accession>
<dbReference type="GO" id="GO:0003924">
    <property type="term" value="F:GTPase activity"/>
    <property type="evidence" value="ECO:0007669"/>
    <property type="project" value="TreeGrafter"/>
</dbReference>
<dbReference type="GO" id="GO:0005737">
    <property type="term" value="C:cytoplasm"/>
    <property type="evidence" value="ECO:0007669"/>
    <property type="project" value="TreeGrafter"/>
</dbReference>
<dbReference type="CDD" id="cd17871">
    <property type="entry name" value="GPN2"/>
    <property type="match status" value="1"/>
</dbReference>